<dbReference type="SMART" id="SM01260">
    <property type="entry name" value="LANC_like"/>
    <property type="match status" value="1"/>
</dbReference>
<protein>
    <recommendedName>
        <fullName evidence="4">Lanthionine synthetase</fullName>
    </recommendedName>
</protein>
<keyword evidence="1" id="KW-0862">Zinc</keyword>
<feature type="binding site" evidence="1">
    <location>
        <position position="259"/>
    </location>
    <ligand>
        <name>Zn(2+)</name>
        <dbReference type="ChEBI" id="CHEBI:29105"/>
    </ligand>
</feature>
<dbReference type="Proteomes" id="UP000245379">
    <property type="component" value="Unassembled WGS sequence"/>
</dbReference>
<accession>A0A317EM46</accession>
<sequence>MNEKMYQKIHKIADELKSLPTTTSGGGLLSGKIGIALFFVHYAKYTNLQKDEDFAFEFIQSLLAHNYCGKHQLTYSGGISGLGWFLEHLNAIGFADVDTEETLGDFDSYMGAKMCEEIASYNFDFLHGGLGVFFYFTYRKQSITIQQSLISALTFLEEIAIKNKNKISWLALNYRTKLPMPGEHNLGLAHGVPGILSVLCCAFNKVPSLRGKLKSLISRATNFILWCFESSPSDDVYTSYFPYAYKETEPFTNSRLGWCYGDLGVVLSLRSANLILNEPQIDLVIQKILQRSAKRKSLDETKIFDAGLCHGSAGVAHIYNSFYQQLRLPYLKEAADYWYLISLENANFINGPAGYKSYQADKGFINSYGFLEGIAGVGLAYISYLNNDFSWDKSLLISV</sequence>
<dbReference type="Pfam" id="PF05147">
    <property type="entry name" value="LANC_like"/>
    <property type="match status" value="1"/>
</dbReference>
<dbReference type="AlphaFoldDB" id="A0A317EM46"/>
<dbReference type="RefSeq" id="WP_109926673.1">
    <property type="nucleotide sequence ID" value="NZ_QGNZ01000004.1"/>
</dbReference>
<dbReference type="PRINTS" id="PR01950">
    <property type="entry name" value="LANCSUPER"/>
</dbReference>
<feature type="binding site" evidence="1">
    <location>
        <position position="310"/>
    </location>
    <ligand>
        <name>Zn(2+)</name>
        <dbReference type="ChEBI" id="CHEBI:29105"/>
    </ligand>
</feature>
<dbReference type="InterPro" id="IPR033889">
    <property type="entry name" value="LanC"/>
</dbReference>
<proteinExistence type="predicted"/>
<evidence type="ECO:0008006" key="4">
    <source>
        <dbReference type="Google" id="ProtNLM"/>
    </source>
</evidence>
<dbReference type="InterPro" id="IPR007822">
    <property type="entry name" value="LANC-like"/>
</dbReference>
<dbReference type="GO" id="GO:0031179">
    <property type="term" value="P:peptide modification"/>
    <property type="evidence" value="ECO:0007669"/>
    <property type="project" value="InterPro"/>
</dbReference>
<keyword evidence="3" id="KW-1185">Reference proteome</keyword>
<feature type="binding site" evidence="1">
    <location>
        <position position="309"/>
    </location>
    <ligand>
        <name>Zn(2+)</name>
        <dbReference type="ChEBI" id="CHEBI:29105"/>
    </ligand>
</feature>
<organism evidence="2 3">
    <name type="scientific">Pedobacter yonginense</name>
    <dbReference type="NCBI Taxonomy" id="651869"/>
    <lineage>
        <taxon>Bacteria</taxon>
        <taxon>Pseudomonadati</taxon>
        <taxon>Bacteroidota</taxon>
        <taxon>Sphingobacteriia</taxon>
        <taxon>Sphingobacteriales</taxon>
        <taxon>Sphingobacteriaceae</taxon>
        <taxon>Pedobacter</taxon>
    </lineage>
</organism>
<dbReference type="Gene3D" id="1.50.10.20">
    <property type="match status" value="1"/>
</dbReference>
<dbReference type="PRINTS" id="PR01955">
    <property type="entry name" value="LANCFRANKIA"/>
</dbReference>
<dbReference type="OrthoDB" id="6313827at2"/>
<dbReference type="SUPFAM" id="SSF158745">
    <property type="entry name" value="LanC-like"/>
    <property type="match status" value="1"/>
</dbReference>
<reference evidence="2 3" key="1">
    <citation type="submission" date="2018-05" db="EMBL/GenBank/DDBJ databases">
        <title>Pedobacter paludis sp. nov., isolated from wetland soil.</title>
        <authorList>
            <person name="Zhang Y."/>
            <person name="Wang G."/>
        </authorList>
    </citation>
    <scope>NUCLEOTIDE SEQUENCE [LARGE SCALE GENOMIC DNA]</scope>
    <source>
        <strain evidence="2 3">KCTC22721</strain>
    </source>
</reference>
<dbReference type="GO" id="GO:0046872">
    <property type="term" value="F:metal ion binding"/>
    <property type="evidence" value="ECO:0007669"/>
    <property type="project" value="UniProtKB-KW"/>
</dbReference>
<name>A0A317EM46_9SPHI</name>
<dbReference type="EMBL" id="QGNZ01000004">
    <property type="protein sequence ID" value="PWS26108.1"/>
    <property type="molecule type" value="Genomic_DNA"/>
</dbReference>
<gene>
    <name evidence="2" type="ORF">DHW03_15020</name>
</gene>
<evidence type="ECO:0000256" key="1">
    <source>
        <dbReference type="PIRSR" id="PIRSR607822-1"/>
    </source>
</evidence>
<evidence type="ECO:0000313" key="2">
    <source>
        <dbReference type="EMBL" id="PWS26108.1"/>
    </source>
</evidence>
<comment type="caution">
    <text evidence="2">The sequence shown here is derived from an EMBL/GenBank/DDBJ whole genome shotgun (WGS) entry which is preliminary data.</text>
</comment>
<evidence type="ECO:0000313" key="3">
    <source>
        <dbReference type="Proteomes" id="UP000245379"/>
    </source>
</evidence>
<dbReference type="CDD" id="cd04793">
    <property type="entry name" value="LanC"/>
    <property type="match status" value="1"/>
</dbReference>
<keyword evidence="1" id="KW-0479">Metal-binding</keyword>